<feature type="chain" id="PRO_5017486421" description="Lipoprotein LPP20-like domain-containing protein" evidence="1">
    <location>
        <begin position="22"/>
        <end position="465"/>
    </location>
</feature>
<dbReference type="Pfam" id="PF02169">
    <property type="entry name" value="LPP20"/>
    <property type="match status" value="1"/>
</dbReference>
<evidence type="ECO:0000256" key="1">
    <source>
        <dbReference type="SAM" id="SignalP"/>
    </source>
</evidence>
<organism evidence="3 4">
    <name type="scientific">Candidatus Thermochlorobacter aerophilus</name>
    <dbReference type="NCBI Taxonomy" id="1868324"/>
    <lineage>
        <taxon>Bacteria</taxon>
        <taxon>Pseudomonadati</taxon>
        <taxon>Chlorobiota</taxon>
        <taxon>Chlorobiia</taxon>
        <taxon>Chlorobiales</taxon>
        <taxon>Candidatus Thermochlorobacteriaceae</taxon>
        <taxon>Candidatus Thermochlorobacter</taxon>
    </lineage>
</organism>
<keyword evidence="1" id="KW-0732">Signal</keyword>
<dbReference type="InterPro" id="IPR024952">
    <property type="entry name" value="LPP20-like_dom"/>
</dbReference>
<dbReference type="AlphaFoldDB" id="A0A395LXX5"/>
<proteinExistence type="predicted"/>
<dbReference type="Gene3D" id="3.10.28.20">
    <property type="entry name" value="Acetamidase/Formamidase-like domains"/>
    <property type="match status" value="1"/>
</dbReference>
<evidence type="ECO:0000259" key="2">
    <source>
        <dbReference type="Pfam" id="PF02169"/>
    </source>
</evidence>
<name>A0A395LXX5_9BACT</name>
<feature type="signal peptide" evidence="1">
    <location>
        <begin position="1"/>
        <end position="21"/>
    </location>
</feature>
<protein>
    <recommendedName>
        <fullName evidence="2">Lipoprotein LPP20-like domain-containing protein</fullName>
    </recommendedName>
</protein>
<gene>
    <name evidence="3" type="ORF">D0433_11685</name>
</gene>
<comment type="caution">
    <text evidence="3">The sequence shown here is derived from an EMBL/GenBank/DDBJ whole genome shotgun (WGS) entry which is preliminary data.</text>
</comment>
<dbReference type="EMBL" id="PHFL01000067">
    <property type="protein sequence ID" value="RFM23321.1"/>
    <property type="molecule type" value="Genomic_DNA"/>
</dbReference>
<reference evidence="3 4" key="1">
    <citation type="journal article" date="2011" name="ISME J.">
        <title>Community ecology of hot spring cyanobacterial mats: predominant populations and their functional potential.</title>
        <authorList>
            <person name="Klatt C.G."/>
            <person name="Wood J.M."/>
            <person name="Rusch D.B."/>
            <person name="Bateson M.M."/>
            <person name="Hamamura N."/>
            <person name="Heidelberg J.F."/>
            <person name="Grossman A.R."/>
            <person name="Bhaya D."/>
            <person name="Cohan F.M."/>
            <person name="Kuhl M."/>
            <person name="Bryant D.A."/>
            <person name="Ward D.M."/>
        </authorList>
    </citation>
    <scope>NUCLEOTIDE SEQUENCE [LARGE SCALE GENOMIC DNA]</scope>
    <source>
        <strain evidence="3">OS</strain>
    </source>
</reference>
<sequence length="465" mass="49867">MKTVISMLMLCLLIAAGLVQAQPQPTWVTTGKSPKHPQDLYWVGVGQGMGAKALEEAKAKAKAEIAKQFKVIVSTKSKLVQTEKIVGNSALMTSDLSSRIEAEVEKMPLIGVEIAETFESKVTGKAFALAVLNREEFTNTLKAELDAEIAKIREKISSAATLSEKGDIGSAVNAYMEALALAEEIGPKVVFFNIVAKGYVLPEDVRPEFIESQVRDELSMISLKKAGGDNQKGRIGEVLPEPLTVQALSKGTPIRGVPITFKVGDEIIEKVITDEDGLARLAYVVQAQGIKGNKGRVTATIDLSRLSATLRSELRNITTLTFDIQVEGIGSFVCDVEMADNDITEGQNAMLAKMLVQALEKNGVTVKRNAPIVARGAFTAREAGTVQGLDGQMVLQDITFEIFFINRNTQSVLSSVAVNAKGLGRDSEEALQKGLNALRLPPAKLSEAIGKARLVSSGTSSAPER</sequence>
<accession>A0A395LXX5</accession>
<feature type="domain" description="Lipoprotein LPP20-like" evidence="2">
    <location>
        <begin position="25"/>
        <end position="132"/>
    </location>
</feature>
<evidence type="ECO:0000313" key="4">
    <source>
        <dbReference type="Proteomes" id="UP000266389"/>
    </source>
</evidence>
<evidence type="ECO:0000313" key="3">
    <source>
        <dbReference type="EMBL" id="RFM23321.1"/>
    </source>
</evidence>
<dbReference type="Proteomes" id="UP000266389">
    <property type="component" value="Unassembled WGS sequence"/>
</dbReference>